<keyword evidence="4" id="KW-1185">Reference proteome</keyword>
<dbReference type="PANTHER" id="PTHR42850">
    <property type="entry name" value="METALLOPHOSPHOESTERASE"/>
    <property type="match status" value="1"/>
</dbReference>
<dbReference type="PANTHER" id="PTHR42850:SF2">
    <property type="entry name" value="BLL5683 PROTEIN"/>
    <property type="match status" value="1"/>
</dbReference>
<feature type="domain" description="Calcineurin-like phosphoesterase" evidence="2">
    <location>
        <begin position="3"/>
        <end position="205"/>
    </location>
</feature>
<dbReference type="CDD" id="cd00838">
    <property type="entry name" value="MPP_superfamily"/>
    <property type="match status" value="1"/>
</dbReference>
<sequence>MIQIAIISDIHANLIALNEVLNDIKNRSIHQTYCLGDLVDFAPWGNEVIEKIKNKGIPCLLGNHDERIAFDIPIVPLVHHDQKETANRLIAINHSKTEIAAANKNWLASLPYNLELTYRINEVTKKILLVHAGLLSNDTYIYESDLKNDTAKELKDKGIDAVIMGHTHLSYIQNHSNVLFVNSGSVGRSRETDRKATYCILTITEKGIEAEIVKVDYNINEVAQQIYKSDIPDFYGDFLLNK</sequence>
<dbReference type="Proteomes" id="UP001212170">
    <property type="component" value="Unassembled WGS sequence"/>
</dbReference>
<dbReference type="InterPro" id="IPR024654">
    <property type="entry name" value="Calcineurin-like_PHP_lpxH"/>
</dbReference>
<dbReference type="Pfam" id="PF12850">
    <property type="entry name" value="Metallophos_2"/>
    <property type="match status" value="1"/>
</dbReference>
<dbReference type="InterPro" id="IPR029052">
    <property type="entry name" value="Metallo-depent_PP-like"/>
</dbReference>
<evidence type="ECO:0000256" key="1">
    <source>
        <dbReference type="ARBA" id="ARBA00008950"/>
    </source>
</evidence>
<evidence type="ECO:0000313" key="4">
    <source>
        <dbReference type="Proteomes" id="UP001212170"/>
    </source>
</evidence>
<evidence type="ECO:0000259" key="2">
    <source>
        <dbReference type="Pfam" id="PF12850"/>
    </source>
</evidence>
<comment type="caution">
    <text evidence="3">The sequence shown here is derived from an EMBL/GenBank/DDBJ whole genome shotgun (WGS) entry which is preliminary data.</text>
</comment>
<evidence type="ECO:0000313" key="3">
    <source>
        <dbReference type="EMBL" id="MDA6071043.1"/>
    </source>
</evidence>
<gene>
    <name evidence="3" type="ORF">NJT12_15620</name>
</gene>
<organism evidence="3 4">
    <name type="scientific">Flavobacterium azizsancarii</name>
    <dbReference type="NCBI Taxonomy" id="2961580"/>
    <lineage>
        <taxon>Bacteria</taxon>
        <taxon>Pseudomonadati</taxon>
        <taxon>Bacteroidota</taxon>
        <taxon>Flavobacteriia</taxon>
        <taxon>Flavobacteriales</taxon>
        <taxon>Flavobacteriaceae</taxon>
        <taxon>Flavobacterium</taxon>
    </lineage>
</organism>
<dbReference type="InterPro" id="IPR011152">
    <property type="entry name" value="Pesterase_MJ0912"/>
</dbReference>
<name>A0ABT4WEM0_9FLAO</name>
<dbReference type="EMBL" id="JAMZNK010000027">
    <property type="protein sequence ID" value="MDA6071043.1"/>
    <property type="molecule type" value="Genomic_DNA"/>
</dbReference>
<dbReference type="InterPro" id="IPR050126">
    <property type="entry name" value="Ap4A_hydrolase"/>
</dbReference>
<comment type="similarity">
    <text evidence="1">Belongs to the metallophosphoesterase superfamily. YfcE family.</text>
</comment>
<accession>A0ABT4WEM0</accession>
<protein>
    <submittedName>
        <fullName evidence="3">Metallophosphatase family protein</fullName>
    </submittedName>
</protein>
<dbReference type="SUPFAM" id="SSF56300">
    <property type="entry name" value="Metallo-dependent phosphatases"/>
    <property type="match status" value="1"/>
</dbReference>
<reference evidence="3 4" key="1">
    <citation type="journal article" date="2023" name="Chemosphere">
        <title>Whole genome analysis of Flavobacterium aziz-sancarii sp. nov., isolated from Ardley Island (Antarctica), revealed a rich resistome and bioremediation potential.</title>
        <authorList>
            <person name="Otur C."/>
            <person name="Okay S."/>
            <person name="Kurt-Kizildogan A."/>
        </authorList>
    </citation>
    <scope>NUCLEOTIDE SEQUENCE [LARGE SCALE GENOMIC DNA]</scope>
    <source>
        <strain evidence="3 4">AC</strain>
    </source>
</reference>
<dbReference type="PIRSF" id="PIRSF000883">
    <property type="entry name" value="Pesterase_MJ0912"/>
    <property type="match status" value="1"/>
</dbReference>
<dbReference type="RefSeq" id="WP_271336855.1">
    <property type="nucleotide sequence ID" value="NZ_JAMZNK010000027.1"/>
</dbReference>
<dbReference type="Gene3D" id="3.60.21.10">
    <property type="match status" value="1"/>
</dbReference>
<proteinExistence type="inferred from homology"/>